<dbReference type="EMBL" id="KV021163">
    <property type="protein sequence ID" value="KZV14257.1"/>
    <property type="molecule type" value="Genomic_DNA"/>
</dbReference>
<reference evidence="2 3" key="1">
    <citation type="journal article" date="2015" name="Proc. Natl. Acad. Sci. U.S.A.">
        <title>The resurrection genome of Boea hygrometrica: A blueprint for survival of dehydration.</title>
        <authorList>
            <person name="Xiao L."/>
            <person name="Yang G."/>
            <person name="Zhang L."/>
            <person name="Yang X."/>
            <person name="Zhao S."/>
            <person name="Ji Z."/>
            <person name="Zhou Q."/>
            <person name="Hu M."/>
            <person name="Wang Y."/>
            <person name="Chen M."/>
            <person name="Xu Y."/>
            <person name="Jin H."/>
            <person name="Xiao X."/>
            <person name="Hu G."/>
            <person name="Bao F."/>
            <person name="Hu Y."/>
            <person name="Wan P."/>
            <person name="Li L."/>
            <person name="Deng X."/>
            <person name="Kuang T."/>
            <person name="Xiang C."/>
            <person name="Zhu J.K."/>
            <person name="Oliver M.J."/>
            <person name="He Y."/>
        </authorList>
    </citation>
    <scope>NUCLEOTIDE SEQUENCE [LARGE SCALE GENOMIC DNA]</scope>
    <source>
        <strain evidence="3">cv. XS01</strain>
    </source>
</reference>
<keyword evidence="3" id="KW-1185">Reference proteome</keyword>
<dbReference type="AlphaFoldDB" id="A0A2Z6ZYB3"/>
<protein>
    <submittedName>
        <fullName evidence="2">Uncharacterized protein</fullName>
    </submittedName>
</protein>
<feature type="region of interest" description="Disordered" evidence="1">
    <location>
        <begin position="187"/>
        <end position="233"/>
    </location>
</feature>
<dbReference type="Proteomes" id="UP000250235">
    <property type="component" value="Unassembled WGS sequence"/>
</dbReference>
<gene>
    <name evidence="2" type="ORF">F511_43943</name>
</gene>
<evidence type="ECO:0000313" key="2">
    <source>
        <dbReference type="EMBL" id="KZV14257.1"/>
    </source>
</evidence>
<accession>A0A2Z6ZYB3</accession>
<name>A0A2Z6ZYB3_9LAMI</name>
<proteinExistence type="predicted"/>
<organism evidence="2 3">
    <name type="scientific">Dorcoceras hygrometricum</name>
    <dbReference type="NCBI Taxonomy" id="472368"/>
    <lineage>
        <taxon>Eukaryota</taxon>
        <taxon>Viridiplantae</taxon>
        <taxon>Streptophyta</taxon>
        <taxon>Embryophyta</taxon>
        <taxon>Tracheophyta</taxon>
        <taxon>Spermatophyta</taxon>
        <taxon>Magnoliopsida</taxon>
        <taxon>eudicotyledons</taxon>
        <taxon>Gunneridae</taxon>
        <taxon>Pentapetalae</taxon>
        <taxon>asterids</taxon>
        <taxon>lamiids</taxon>
        <taxon>Lamiales</taxon>
        <taxon>Gesneriaceae</taxon>
        <taxon>Didymocarpoideae</taxon>
        <taxon>Trichosporeae</taxon>
        <taxon>Loxocarpinae</taxon>
        <taxon>Dorcoceras</taxon>
    </lineage>
</organism>
<feature type="compositionally biased region" description="Basic and acidic residues" evidence="1">
    <location>
        <begin position="219"/>
        <end position="233"/>
    </location>
</feature>
<evidence type="ECO:0000256" key="1">
    <source>
        <dbReference type="SAM" id="MobiDB-lite"/>
    </source>
</evidence>
<sequence>MRAKQTSREMTVQYFRSPSHPAGYALIHQSASTSDDSAMNFDETDTAATLPSLSVAEATRQIDDAQSDLLSRLHTVKRDILAALVQQEEAFRNLINTARKDDRTLDDAQTLRFNEFRKVVLAQNVSTSADMLEVRKEIKSLDAKVTTLDEQVATTRNDSLEFHAQAQQTLNIVTDQLSELVAYINRGGNDKKGEVSSSRPQPPPDDQNRGSGNTGGGGDTDRSIVERLISADR</sequence>
<evidence type="ECO:0000313" key="3">
    <source>
        <dbReference type="Proteomes" id="UP000250235"/>
    </source>
</evidence>